<keyword evidence="2" id="KW-1185">Reference proteome</keyword>
<sequence>MSRPSASLSVIGDPMRLGGALLWGNTIEGDQLFLVPHENGSWTVSAFRRGWADWYDSDLCFSDWFHLALTGGTATDWLAEWEPLPHPIEVAD</sequence>
<reference evidence="1 2" key="1">
    <citation type="journal article" date="2019" name="Int. J. Syst. Evol. Microbiol.">
        <title>The Global Catalogue of Microorganisms (GCM) 10K type strain sequencing project: providing services to taxonomists for standard genome sequencing and annotation.</title>
        <authorList>
            <consortium name="The Broad Institute Genomics Platform"/>
            <consortium name="The Broad Institute Genome Sequencing Center for Infectious Disease"/>
            <person name="Wu L."/>
            <person name="Ma J."/>
        </authorList>
    </citation>
    <scope>NUCLEOTIDE SEQUENCE [LARGE SCALE GENOMIC DNA]</scope>
    <source>
        <strain evidence="1 2">JCM 13004</strain>
    </source>
</reference>
<accession>A0ABN1TCL4</accession>
<evidence type="ECO:0000313" key="2">
    <source>
        <dbReference type="Proteomes" id="UP001500037"/>
    </source>
</evidence>
<proteinExistence type="predicted"/>
<dbReference type="Proteomes" id="UP001500037">
    <property type="component" value="Unassembled WGS sequence"/>
</dbReference>
<gene>
    <name evidence="1" type="ORF">GCM10009665_79570</name>
</gene>
<comment type="caution">
    <text evidence="1">The sequence shown here is derived from an EMBL/GenBank/DDBJ whole genome shotgun (WGS) entry which is preliminary data.</text>
</comment>
<organism evidence="1 2">
    <name type="scientific">Kitasatospora nipponensis</name>
    <dbReference type="NCBI Taxonomy" id="258049"/>
    <lineage>
        <taxon>Bacteria</taxon>
        <taxon>Bacillati</taxon>
        <taxon>Actinomycetota</taxon>
        <taxon>Actinomycetes</taxon>
        <taxon>Kitasatosporales</taxon>
        <taxon>Streptomycetaceae</taxon>
        <taxon>Kitasatospora</taxon>
    </lineage>
</organism>
<evidence type="ECO:0000313" key="1">
    <source>
        <dbReference type="EMBL" id="GAA1074735.1"/>
    </source>
</evidence>
<protein>
    <submittedName>
        <fullName evidence="1">Uncharacterized protein</fullName>
    </submittedName>
</protein>
<dbReference type="EMBL" id="BAAALF010000585">
    <property type="protein sequence ID" value="GAA1074735.1"/>
    <property type="molecule type" value="Genomic_DNA"/>
</dbReference>
<name>A0ABN1TCL4_9ACTN</name>